<organism evidence="2 3">
    <name type="scientific">Muraenolepis orangiensis</name>
    <name type="common">Patagonian moray cod</name>
    <dbReference type="NCBI Taxonomy" id="630683"/>
    <lineage>
        <taxon>Eukaryota</taxon>
        <taxon>Metazoa</taxon>
        <taxon>Chordata</taxon>
        <taxon>Craniata</taxon>
        <taxon>Vertebrata</taxon>
        <taxon>Euteleostomi</taxon>
        <taxon>Actinopterygii</taxon>
        <taxon>Neopterygii</taxon>
        <taxon>Teleostei</taxon>
        <taxon>Neoteleostei</taxon>
        <taxon>Acanthomorphata</taxon>
        <taxon>Zeiogadaria</taxon>
        <taxon>Gadariae</taxon>
        <taxon>Gadiformes</taxon>
        <taxon>Muraenolepidoidei</taxon>
        <taxon>Muraenolepididae</taxon>
        <taxon>Muraenolepis</taxon>
    </lineage>
</organism>
<evidence type="ECO:0000313" key="2">
    <source>
        <dbReference type="EMBL" id="KAJ3593359.1"/>
    </source>
</evidence>
<dbReference type="EMBL" id="JANIIK010000112">
    <property type="protein sequence ID" value="KAJ3593359.1"/>
    <property type="molecule type" value="Genomic_DNA"/>
</dbReference>
<evidence type="ECO:0000256" key="1">
    <source>
        <dbReference type="SAM" id="MobiDB-lite"/>
    </source>
</evidence>
<evidence type="ECO:0000313" key="3">
    <source>
        <dbReference type="Proteomes" id="UP001148018"/>
    </source>
</evidence>
<feature type="region of interest" description="Disordered" evidence="1">
    <location>
        <begin position="1"/>
        <end position="42"/>
    </location>
</feature>
<reference evidence="2" key="1">
    <citation type="submission" date="2022-07" db="EMBL/GenBank/DDBJ databases">
        <title>Chromosome-level genome of Muraenolepis orangiensis.</title>
        <authorList>
            <person name="Kim J."/>
        </authorList>
    </citation>
    <scope>NUCLEOTIDE SEQUENCE</scope>
    <source>
        <strain evidence="2">KU_S4_2022</strain>
        <tissue evidence="2">Muscle</tissue>
    </source>
</reference>
<feature type="compositionally biased region" description="Basic and acidic residues" evidence="1">
    <location>
        <begin position="1"/>
        <end position="33"/>
    </location>
</feature>
<gene>
    <name evidence="2" type="ORF">NHX12_005694</name>
</gene>
<proteinExistence type="predicted"/>
<accession>A0A9Q0DPR4</accession>
<name>A0A9Q0DPR4_9TELE</name>
<protein>
    <submittedName>
        <fullName evidence="2">Uncharacterized protein</fullName>
    </submittedName>
</protein>
<keyword evidence="3" id="KW-1185">Reference proteome</keyword>
<dbReference type="AlphaFoldDB" id="A0A9Q0DPR4"/>
<dbReference type="Proteomes" id="UP001148018">
    <property type="component" value="Unassembled WGS sequence"/>
</dbReference>
<feature type="region of interest" description="Disordered" evidence="1">
    <location>
        <begin position="76"/>
        <end position="101"/>
    </location>
</feature>
<comment type="caution">
    <text evidence="2">The sequence shown here is derived from an EMBL/GenBank/DDBJ whole genome shotgun (WGS) entry which is preliminary data.</text>
</comment>
<sequence>MRKGKECEKEERRRAVKMMDRGAEQRDGLEHAADGSVKGGGVVGIGGEVSTVGPCEGEGIGDEDISLGYRLPAAILTPPPPKKHPRDEKGEEFLIPAEAVS</sequence>